<evidence type="ECO:0000313" key="3">
    <source>
        <dbReference type="Proteomes" id="UP000747542"/>
    </source>
</evidence>
<feature type="compositionally biased region" description="Low complexity" evidence="1">
    <location>
        <begin position="1"/>
        <end position="11"/>
    </location>
</feature>
<reference evidence="2" key="1">
    <citation type="journal article" date="2021" name="Sci. Adv.">
        <title>The American lobster genome reveals insights on longevity, neural, and immune adaptations.</title>
        <authorList>
            <person name="Polinski J.M."/>
            <person name="Zimin A.V."/>
            <person name="Clark K.F."/>
            <person name="Kohn A.B."/>
            <person name="Sadowski N."/>
            <person name="Timp W."/>
            <person name="Ptitsyn A."/>
            <person name="Khanna P."/>
            <person name="Romanova D.Y."/>
            <person name="Williams P."/>
            <person name="Greenwood S.J."/>
            <person name="Moroz L.L."/>
            <person name="Walt D.R."/>
            <person name="Bodnar A.G."/>
        </authorList>
    </citation>
    <scope>NUCLEOTIDE SEQUENCE</scope>
    <source>
        <strain evidence="2">GMGI-L3</strain>
    </source>
</reference>
<comment type="caution">
    <text evidence="2">The sequence shown here is derived from an EMBL/GenBank/DDBJ whole genome shotgun (WGS) entry which is preliminary data.</text>
</comment>
<proteinExistence type="predicted"/>
<feature type="region of interest" description="Disordered" evidence="1">
    <location>
        <begin position="1"/>
        <end position="41"/>
    </location>
</feature>
<name>A0A8J5MMR0_HOMAM</name>
<dbReference type="EMBL" id="JAHLQT010038152">
    <property type="protein sequence ID" value="KAG7157069.1"/>
    <property type="molecule type" value="Genomic_DNA"/>
</dbReference>
<evidence type="ECO:0000313" key="2">
    <source>
        <dbReference type="EMBL" id="KAG7157069.1"/>
    </source>
</evidence>
<evidence type="ECO:0000256" key="1">
    <source>
        <dbReference type="SAM" id="MobiDB-lite"/>
    </source>
</evidence>
<protein>
    <submittedName>
        <fullName evidence="2">Uncharacterized protein</fullName>
    </submittedName>
</protein>
<feature type="compositionally biased region" description="Basic and acidic residues" evidence="1">
    <location>
        <begin position="17"/>
        <end position="35"/>
    </location>
</feature>
<sequence>MSEVRNVNVVSGSGGNDGRKEGQQGKPQAKRDSRKGVKKRKYTLEMKQEMLEMIKSGARTCEIMHRFNCP</sequence>
<accession>A0A8J5MMR0</accession>
<gene>
    <name evidence="2" type="ORF">Hamer_G019295</name>
</gene>
<keyword evidence="3" id="KW-1185">Reference proteome</keyword>
<organism evidence="2 3">
    <name type="scientific">Homarus americanus</name>
    <name type="common">American lobster</name>
    <dbReference type="NCBI Taxonomy" id="6706"/>
    <lineage>
        <taxon>Eukaryota</taxon>
        <taxon>Metazoa</taxon>
        <taxon>Ecdysozoa</taxon>
        <taxon>Arthropoda</taxon>
        <taxon>Crustacea</taxon>
        <taxon>Multicrustacea</taxon>
        <taxon>Malacostraca</taxon>
        <taxon>Eumalacostraca</taxon>
        <taxon>Eucarida</taxon>
        <taxon>Decapoda</taxon>
        <taxon>Pleocyemata</taxon>
        <taxon>Astacidea</taxon>
        <taxon>Nephropoidea</taxon>
        <taxon>Nephropidae</taxon>
        <taxon>Homarus</taxon>
    </lineage>
</organism>
<dbReference type="AlphaFoldDB" id="A0A8J5MMR0"/>
<dbReference type="Proteomes" id="UP000747542">
    <property type="component" value="Unassembled WGS sequence"/>
</dbReference>